<dbReference type="InterPro" id="IPR034101">
    <property type="entry name" value="Lsm4"/>
</dbReference>
<proteinExistence type="inferred from homology"/>
<comment type="function">
    <text evidence="10">Binds specifically to the 3'-terminal U-tract of U6 snRNA.</text>
</comment>
<evidence type="ECO:0000259" key="12">
    <source>
        <dbReference type="PROSITE" id="PS52002"/>
    </source>
</evidence>
<comment type="similarity">
    <text evidence="2 10">Belongs to the snRNP Sm proteins family.</text>
</comment>
<dbReference type="EMBL" id="LUCH01017383">
    <property type="protein sequence ID" value="KAF5395034.1"/>
    <property type="molecule type" value="Genomic_DNA"/>
</dbReference>
<evidence type="ECO:0000256" key="7">
    <source>
        <dbReference type="ARBA" id="ARBA00023242"/>
    </source>
</evidence>
<dbReference type="InterPro" id="IPR047575">
    <property type="entry name" value="Sm"/>
</dbReference>
<keyword evidence="8 10" id="KW-0687">Ribonucleoprotein</keyword>
<dbReference type="PANTHER" id="PTHR23338">
    <property type="entry name" value="SMALL NUCLEAR RIBONUCLEOPROTEIN SM"/>
    <property type="match status" value="1"/>
</dbReference>
<keyword evidence="5 10" id="KW-0694">RNA-binding</keyword>
<feature type="compositionally biased region" description="Gly residues" evidence="11">
    <location>
        <begin position="111"/>
        <end position="154"/>
    </location>
</feature>
<protein>
    <recommendedName>
        <fullName evidence="9 10">U6 snRNA-associated Sm-like protein LSm4</fullName>
    </recommendedName>
</protein>
<dbReference type="Pfam" id="PF01423">
    <property type="entry name" value="LSM"/>
    <property type="match status" value="1"/>
</dbReference>
<name>A0A8J4WD07_9TREM</name>
<dbReference type="GO" id="GO:0120115">
    <property type="term" value="C:Lsm2-8 complex"/>
    <property type="evidence" value="ECO:0007669"/>
    <property type="project" value="UniProtKB-ARBA"/>
</dbReference>
<comment type="subunit">
    <text evidence="10">LSm subunits form a heteromer with a doughnut shape.</text>
</comment>
<evidence type="ECO:0000313" key="13">
    <source>
        <dbReference type="EMBL" id="KAF5395034.1"/>
    </source>
</evidence>
<dbReference type="OrthoDB" id="747253at2759"/>
<dbReference type="InterPro" id="IPR027141">
    <property type="entry name" value="LSm4/Sm_D1/D3"/>
</dbReference>
<feature type="domain" description="Sm" evidence="12">
    <location>
        <begin position="2"/>
        <end position="75"/>
    </location>
</feature>
<comment type="caution">
    <text evidence="13">The sequence shown here is derived from an EMBL/GenBank/DDBJ whole genome shotgun (WGS) entry which is preliminary data.</text>
</comment>
<evidence type="ECO:0000256" key="8">
    <source>
        <dbReference type="ARBA" id="ARBA00023274"/>
    </source>
</evidence>
<keyword evidence="3 10" id="KW-0507">mRNA processing</keyword>
<evidence type="ECO:0000256" key="11">
    <source>
        <dbReference type="SAM" id="MobiDB-lite"/>
    </source>
</evidence>
<evidence type="ECO:0000256" key="9">
    <source>
        <dbReference type="ARBA" id="ARBA00067757"/>
    </source>
</evidence>
<dbReference type="GO" id="GO:0003723">
    <property type="term" value="F:RNA binding"/>
    <property type="evidence" value="ECO:0007669"/>
    <property type="project" value="UniProtKB-KW"/>
</dbReference>
<accession>A0A8J4WD07</accession>
<dbReference type="PROSITE" id="PS52002">
    <property type="entry name" value="SM"/>
    <property type="match status" value="1"/>
</dbReference>
<evidence type="ECO:0000256" key="6">
    <source>
        <dbReference type="ARBA" id="ARBA00023187"/>
    </source>
</evidence>
<evidence type="ECO:0000256" key="4">
    <source>
        <dbReference type="ARBA" id="ARBA00022728"/>
    </source>
</evidence>
<evidence type="ECO:0000256" key="3">
    <source>
        <dbReference type="ARBA" id="ARBA00022664"/>
    </source>
</evidence>
<gene>
    <name evidence="10" type="primary">LSM4</name>
    <name evidence="13" type="ORF">PHET_08616</name>
</gene>
<reference evidence="13" key="1">
    <citation type="submission" date="2019-05" db="EMBL/GenBank/DDBJ databases">
        <title>Annotation for the trematode Paragonimus heterotremus.</title>
        <authorList>
            <person name="Choi Y.-J."/>
        </authorList>
    </citation>
    <scope>NUCLEOTIDE SEQUENCE</scope>
    <source>
        <strain evidence="13">LC</strain>
    </source>
</reference>
<keyword evidence="14" id="KW-1185">Reference proteome</keyword>
<keyword evidence="6 10" id="KW-0508">mRNA splicing</keyword>
<keyword evidence="4 10" id="KW-0747">Spliceosome</keyword>
<evidence type="ECO:0000256" key="5">
    <source>
        <dbReference type="ARBA" id="ARBA00022884"/>
    </source>
</evidence>
<evidence type="ECO:0000256" key="10">
    <source>
        <dbReference type="RuleBase" id="RU365049"/>
    </source>
</evidence>
<sequence length="154" mass="16158">MLPITLLKAAINLPMLVELKSGETYNGHLAACDDWMNIHLKEVICTSRDGDKFWKMPECYIRGSIIKYLRIPDDVIDKVKEDIQLSKARSRSQSNDGTGRGGFHRNKNRGRGGAGNARGASGGRGGGATGGGGGRGGMLSGGPGRGGGGGFRGK</sequence>
<dbReference type="InterPro" id="IPR001163">
    <property type="entry name" value="Sm_dom_euk/arc"/>
</dbReference>
<dbReference type="Gene3D" id="2.30.30.100">
    <property type="match status" value="1"/>
</dbReference>
<keyword evidence="7 10" id="KW-0539">Nucleus</keyword>
<evidence type="ECO:0000256" key="1">
    <source>
        <dbReference type="ARBA" id="ARBA00004123"/>
    </source>
</evidence>
<feature type="region of interest" description="Disordered" evidence="11">
    <location>
        <begin position="85"/>
        <end position="154"/>
    </location>
</feature>
<dbReference type="SMART" id="SM00651">
    <property type="entry name" value="Sm"/>
    <property type="match status" value="1"/>
</dbReference>
<comment type="subcellular location">
    <subcellularLocation>
        <location evidence="1 10">Nucleus</location>
    </subcellularLocation>
</comment>
<dbReference type="CDD" id="cd01723">
    <property type="entry name" value="LSm4"/>
    <property type="match status" value="1"/>
</dbReference>
<dbReference type="AlphaFoldDB" id="A0A8J4WD07"/>
<dbReference type="GO" id="GO:0005681">
    <property type="term" value="C:spliceosomal complex"/>
    <property type="evidence" value="ECO:0007669"/>
    <property type="project" value="UniProtKB-UniRule"/>
</dbReference>
<dbReference type="FunFam" id="2.30.30.100:FF:000005">
    <property type="entry name" value="U6 snRNA-associated Sm-like protein LSm4"/>
    <property type="match status" value="1"/>
</dbReference>
<dbReference type="InterPro" id="IPR010920">
    <property type="entry name" value="LSM_dom_sf"/>
</dbReference>
<dbReference type="GO" id="GO:0000956">
    <property type="term" value="P:nuclear-transcribed mRNA catabolic process"/>
    <property type="evidence" value="ECO:0007669"/>
    <property type="project" value="UniProtKB-UniRule"/>
</dbReference>
<dbReference type="SUPFAM" id="SSF50182">
    <property type="entry name" value="Sm-like ribonucleoproteins"/>
    <property type="match status" value="1"/>
</dbReference>
<evidence type="ECO:0000256" key="2">
    <source>
        <dbReference type="ARBA" id="ARBA00006850"/>
    </source>
</evidence>
<evidence type="ECO:0000313" key="14">
    <source>
        <dbReference type="Proteomes" id="UP000748531"/>
    </source>
</evidence>
<dbReference type="Proteomes" id="UP000748531">
    <property type="component" value="Unassembled WGS sequence"/>
</dbReference>
<dbReference type="GO" id="GO:0000398">
    <property type="term" value="P:mRNA splicing, via spliceosome"/>
    <property type="evidence" value="ECO:0007669"/>
    <property type="project" value="InterPro"/>
</dbReference>
<organism evidence="13 14">
    <name type="scientific">Paragonimus heterotremus</name>
    <dbReference type="NCBI Taxonomy" id="100268"/>
    <lineage>
        <taxon>Eukaryota</taxon>
        <taxon>Metazoa</taxon>
        <taxon>Spiralia</taxon>
        <taxon>Lophotrochozoa</taxon>
        <taxon>Platyhelminthes</taxon>
        <taxon>Trematoda</taxon>
        <taxon>Digenea</taxon>
        <taxon>Plagiorchiida</taxon>
        <taxon>Troglotremata</taxon>
        <taxon>Troglotrematidae</taxon>
        <taxon>Paragonimus</taxon>
    </lineage>
</organism>